<protein>
    <recommendedName>
        <fullName evidence="2">DUF7124 domain-containing protein</fullName>
    </recommendedName>
</protein>
<dbReference type="Pfam" id="PF23439">
    <property type="entry name" value="DUF7124"/>
    <property type="match status" value="1"/>
</dbReference>
<dbReference type="EMBL" id="RZIG01000002">
    <property type="protein sequence ID" value="RYJ09703.1"/>
    <property type="molecule type" value="Genomic_DNA"/>
</dbReference>
<evidence type="ECO:0000313" key="3">
    <source>
        <dbReference type="EMBL" id="RYJ09703.1"/>
    </source>
</evidence>
<evidence type="ECO:0000259" key="2">
    <source>
        <dbReference type="Pfam" id="PF23439"/>
    </source>
</evidence>
<reference evidence="3 4" key="1">
    <citation type="submission" date="2018-12" db="EMBL/GenBank/DDBJ databases">
        <title>Draft genome sequence of Haloarcula hispinica strain 18.1, an halophilic archaeon isolated from Chott El Jerid of Southern Tunisia.</title>
        <authorList>
            <person name="Najjari A."/>
            <person name="Ben Dhia O."/>
            <person name="Ferjani R."/>
            <person name="Mahjoubi M."/>
            <person name="Sghaier H."/>
            <person name="Elshahed M."/>
            <person name="Ouzari H.I."/>
            <person name="Cherid A."/>
            <person name="Youssef N."/>
        </authorList>
    </citation>
    <scope>NUCLEOTIDE SEQUENCE [LARGE SCALE GENOMIC DNA]</scope>
    <source>
        <strain evidence="3 4">18.1</strain>
    </source>
</reference>
<feature type="compositionally biased region" description="Low complexity" evidence="1">
    <location>
        <begin position="112"/>
        <end position="121"/>
    </location>
</feature>
<evidence type="ECO:0000313" key="4">
    <source>
        <dbReference type="Proteomes" id="UP000293535"/>
    </source>
</evidence>
<feature type="domain" description="DUF7124" evidence="2">
    <location>
        <begin position="147"/>
        <end position="259"/>
    </location>
</feature>
<proteinExistence type="predicted"/>
<evidence type="ECO:0000256" key="1">
    <source>
        <dbReference type="SAM" id="MobiDB-lite"/>
    </source>
</evidence>
<feature type="region of interest" description="Disordered" evidence="1">
    <location>
        <begin position="1"/>
        <end position="143"/>
    </location>
</feature>
<feature type="compositionally biased region" description="Low complexity" evidence="1">
    <location>
        <begin position="55"/>
        <end position="67"/>
    </location>
</feature>
<dbReference type="Proteomes" id="UP000293535">
    <property type="component" value="Unassembled WGS sequence"/>
</dbReference>
<feature type="compositionally biased region" description="Acidic residues" evidence="1">
    <location>
        <begin position="1"/>
        <end position="17"/>
    </location>
</feature>
<name>A0A482TEX7_HALHI</name>
<gene>
    <name evidence="3" type="ORF">ELS20_06560</name>
</gene>
<accession>A0A482TEX7</accession>
<dbReference type="RefSeq" id="WP_129755291.1">
    <property type="nucleotide sequence ID" value="NZ_JAFKAA010000002.1"/>
</dbReference>
<comment type="caution">
    <text evidence="3">The sequence shown here is derived from an EMBL/GenBank/DDBJ whole genome shotgun (WGS) entry which is preliminary data.</text>
</comment>
<dbReference type="AlphaFoldDB" id="A0A482TEX7"/>
<organism evidence="3 4">
    <name type="scientific">Haloarcula hispanica</name>
    <dbReference type="NCBI Taxonomy" id="51589"/>
    <lineage>
        <taxon>Archaea</taxon>
        <taxon>Methanobacteriati</taxon>
        <taxon>Methanobacteriota</taxon>
        <taxon>Stenosarchaea group</taxon>
        <taxon>Halobacteria</taxon>
        <taxon>Halobacteriales</taxon>
        <taxon>Haloarculaceae</taxon>
        <taxon>Haloarcula</taxon>
    </lineage>
</organism>
<dbReference type="InterPro" id="IPR055548">
    <property type="entry name" value="DUF7124"/>
</dbReference>
<sequence>MTDEIDLDELDVQDDEETPNRGDWFWNGKGDPEDEPDPGSTGTVSVRPDSDTEAESPGAAAGTGPASDTGVEGNGGDTASADPGGQAVPHVPRENKDKPVGIPTDSGGAGGAAATDTDPASNVAEDPAAGEEPVEASGPHGGGIDDMTMAVTYDAARQFADPQLVFREARAWADWVGIVGDVDAFVINKFQRDNGIDADFFSGAGQEPAERLADIDEHSMFYAERMVLVGRPDDEPVAERAGWEFVPLAAAAEKADWDLADE</sequence>